<keyword evidence="5" id="KW-1185">Reference proteome</keyword>
<organism evidence="4 5">
    <name type="scientific">Dichomitus squalens</name>
    <dbReference type="NCBI Taxonomy" id="114155"/>
    <lineage>
        <taxon>Eukaryota</taxon>
        <taxon>Fungi</taxon>
        <taxon>Dikarya</taxon>
        <taxon>Basidiomycota</taxon>
        <taxon>Agaricomycotina</taxon>
        <taxon>Agaricomycetes</taxon>
        <taxon>Polyporales</taxon>
        <taxon>Polyporaceae</taxon>
        <taxon>Dichomitus</taxon>
    </lineage>
</organism>
<accession>A0A4Q9NM10</accession>
<dbReference type="Gene3D" id="2.40.70.10">
    <property type="entry name" value="Acid Proteases"/>
    <property type="match status" value="2"/>
</dbReference>
<comment type="similarity">
    <text evidence="1">Belongs to the peptidase A1 family.</text>
</comment>
<dbReference type="PANTHER" id="PTHR47966:SF51">
    <property type="entry name" value="BETA-SITE APP-CLEAVING ENZYME, ISOFORM A-RELATED"/>
    <property type="match status" value="1"/>
</dbReference>
<keyword evidence="3" id="KW-1133">Transmembrane helix</keyword>
<name>A0A4Q9NM10_9APHY</name>
<gene>
    <name evidence="4" type="ORF">BD310DRAFT_944183</name>
</gene>
<dbReference type="GO" id="GO:0004190">
    <property type="term" value="F:aspartic-type endopeptidase activity"/>
    <property type="evidence" value="ECO:0007669"/>
    <property type="project" value="InterPro"/>
</dbReference>
<dbReference type="PANTHER" id="PTHR47966">
    <property type="entry name" value="BETA-SITE APP-CLEAVING ENZYME, ISOFORM A-RELATED"/>
    <property type="match status" value="1"/>
</dbReference>
<dbReference type="EMBL" id="ML145086">
    <property type="protein sequence ID" value="TBU64302.1"/>
    <property type="molecule type" value="Genomic_DNA"/>
</dbReference>
<sequence length="551" mass="57457">MVPSSLLKFAPLVTAGAALGQSFSFKAHGTGYKSAYGSLAPDNVGVSTSNDLLYTVEITLGGQNFTVQLDTGSSDLWLNTAGRAVQLTNATDLAAEEAYGSGQAAGSIAFAELRIGDFTLPSQAFLNATAIQDMDLSEMDGIMGMAFDVASIYGTVQKAWGTAAADALARAPMTALFAQDPALPDFFDVQLGRTTELDDVADGTFLISAHAAGFEDVADAPRLPRVAPEHWGVVLDAMVVDGESFAFNASRIKGVPAGKVVAVLDTGFSFPPLPAPAVDAIYGGIPGAVYDESSAAWLVPCNGSTNLTFVFGGQEFPVHPLDLTFPVAVTLPVNGVDTNVTACLGTYQYLTLDPSSFVGFDIILGDAFLRSVYASFNYGDWDPTQNTDGTPYVQMLATTDPATMWDEFQTERAATLAQLPPALDPSLLVQYEQQAAAASSTQSTADPSSPTDSSSGGTQGEHDELAKLEGAVSSDPSSGDGSGDSWGKKYGTLALGLLGANLLVGVVLLGVTVTMCVRGMKGRSAGSRYTPVRFKDGGEDYERGAMGRYSD</sequence>
<evidence type="ECO:0000313" key="4">
    <source>
        <dbReference type="EMBL" id="TBU64302.1"/>
    </source>
</evidence>
<evidence type="ECO:0000256" key="3">
    <source>
        <dbReference type="SAM" id="Phobius"/>
    </source>
</evidence>
<dbReference type="InterPro" id="IPR021109">
    <property type="entry name" value="Peptidase_aspartic_dom_sf"/>
</dbReference>
<evidence type="ECO:0000313" key="5">
    <source>
        <dbReference type="Proteomes" id="UP000292082"/>
    </source>
</evidence>
<feature type="region of interest" description="Disordered" evidence="2">
    <location>
        <begin position="438"/>
        <end position="461"/>
    </location>
</feature>
<dbReference type="PRINTS" id="PR00792">
    <property type="entry name" value="PEPSIN"/>
</dbReference>
<dbReference type="GO" id="GO:0006508">
    <property type="term" value="P:proteolysis"/>
    <property type="evidence" value="ECO:0007669"/>
    <property type="project" value="InterPro"/>
</dbReference>
<evidence type="ECO:0000256" key="2">
    <source>
        <dbReference type="SAM" id="MobiDB-lite"/>
    </source>
</evidence>
<keyword evidence="3" id="KW-0812">Transmembrane</keyword>
<feature type="compositionally biased region" description="Low complexity" evidence="2">
    <location>
        <begin position="438"/>
        <end position="456"/>
    </location>
</feature>
<dbReference type="Proteomes" id="UP000292082">
    <property type="component" value="Unassembled WGS sequence"/>
</dbReference>
<proteinExistence type="inferred from homology"/>
<dbReference type="InterPro" id="IPR001461">
    <property type="entry name" value="Aspartic_peptidase_A1"/>
</dbReference>
<dbReference type="Pfam" id="PF00026">
    <property type="entry name" value="Asp"/>
    <property type="match status" value="1"/>
</dbReference>
<dbReference type="AlphaFoldDB" id="A0A4Q9NM10"/>
<feature type="transmembrane region" description="Helical" evidence="3">
    <location>
        <begin position="493"/>
        <end position="517"/>
    </location>
</feature>
<dbReference type="SUPFAM" id="SSF50630">
    <property type="entry name" value="Acid proteases"/>
    <property type="match status" value="1"/>
</dbReference>
<dbReference type="InterPro" id="IPR034164">
    <property type="entry name" value="Pepsin-like_dom"/>
</dbReference>
<dbReference type="PROSITE" id="PS51767">
    <property type="entry name" value="PEPTIDASE_A1"/>
    <property type="match status" value="1"/>
</dbReference>
<dbReference type="InterPro" id="IPR033121">
    <property type="entry name" value="PEPTIDASE_A1"/>
</dbReference>
<dbReference type="CDD" id="cd05471">
    <property type="entry name" value="pepsin_like"/>
    <property type="match status" value="1"/>
</dbReference>
<protein>
    <submittedName>
        <fullName evidence="4">Aspartic peptidase domain-containing protein</fullName>
    </submittedName>
</protein>
<reference evidence="4 5" key="1">
    <citation type="submission" date="2019-01" db="EMBL/GenBank/DDBJ databases">
        <title>Draft genome sequences of three monokaryotic isolates of the white-rot basidiomycete fungus Dichomitus squalens.</title>
        <authorList>
            <consortium name="DOE Joint Genome Institute"/>
            <person name="Lopez S.C."/>
            <person name="Andreopoulos B."/>
            <person name="Pangilinan J."/>
            <person name="Lipzen A."/>
            <person name="Riley R."/>
            <person name="Ahrendt S."/>
            <person name="Ng V."/>
            <person name="Barry K."/>
            <person name="Daum C."/>
            <person name="Grigoriev I.V."/>
            <person name="Hilden K.S."/>
            <person name="Makela M.R."/>
            <person name="de Vries R.P."/>
        </authorList>
    </citation>
    <scope>NUCLEOTIDE SEQUENCE [LARGE SCALE GENOMIC DNA]</scope>
    <source>
        <strain evidence="4 5">CBS 464.89</strain>
    </source>
</reference>
<keyword evidence="3" id="KW-0472">Membrane</keyword>
<evidence type="ECO:0000256" key="1">
    <source>
        <dbReference type="ARBA" id="ARBA00007447"/>
    </source>
</evidence>